<evidence type="ECO:0000256" key="1">
    <source>
        <dbReference type="SAM" id="SignalP"/>
    </source>
</evidence>
<name>A0A6I6EEZ6_THETI</name>
<dbReference type="Gene3D" id="2.60.120.380">
    <property type="match status" value="2"/>
</dbReference>
<dbReference type="KEGG" id="ttp:E6P07_13025"/>
<dbReference type="RefSeq" id="WP_153976000.1">
    <property type="nucleotide sequence ID" value="NZ_CP039268.1"/>
</dbReference>
<proteinExistence type="predicted"/>
<sequence length="539" mass="58213">MKPLMYPVAGLALLLPIALNAASLGGYPPEETCKADREASYAQGYAAGQANGWNLGHQAGHDYGIRSCVANPLQFGVTLASVIPPATYGETEPNDNFISADPLVQGANFWGQLYGLSDQDWFYTQTTAANQNILVTFSVPSWINDVNLLEGKPAIWNISVRDAAGNIFANYNTNVMGAIDSYDKDRETYYSMTYSVTAGLAGSYYIVVKPADGTLTSIPATNATIYPYSVAVVVQDSPLPGKQPIVGFYDSEVEPNDVPSRANPLATGVTMYGLINLTFNVPLPGGGDNSDYVWGQGEDDWFVYKSNGNEIATLNFCAKESCGPGNWFVEVYDQAMASRFEAGERRENLRPLLSINTDTTNDPRATFRVGLRDPGYYFMRVNHKRLFTAPCLVHQFVSTTSETGFVGACECEGGGGGSCDVPTNDCSDPALGLVCKNKTITCSAGIDPGCQIADGQGGRPRFPADCPIKDETGAITTPCATYQTLARCSCSQYGGTVEVPKNEYTSPYNFTWHGTQLPPSTLDTDAYEDFLKRPNPYTP</sequence>
<dbReference type="EMBL" id="CP039268">
    <property type="protein sequence ID" value="QGU33816.1"/>
    <property type="molecule type" value="Genomic_DNA"/>
</dbReference>
<reference evidence="2 3" key="1">
    <citation type="submission" date="2019-12" db="EMBL/GenBank/DDBJ databases">
        <title>The complete genome of the thermophilic, anoxygenic phototrophic gammaproteobacterium Thermochromatium tepidum.</title>
        <authorList>
            <person name="Sattley W.M."/>
            <person name="Swingley W.D."/>
            <person name="Burchell B.M."/>
            <person name="Gurbani S.A."/>
            <person name="Kujawa C.M."/>
            <person name="Nuccio D.A."/>
            <person name="Schladweiler J."/>
            <person name="Shaffer K.N."/>
            <person name="Stokes L.M."/>
            <person name="Touchman J.W."/>
            <person name="Blankenship R.E."/>
            <person name="Madigan M.T."/>
        </authorList>
    </citation>
    <scope>NUCLEOTIDE SEQUENCE [LARGE SCALE GENOMIC DNA]</scope>
    <source>
        <strain evidence="2 3">ATCC 43061</strain>
    </source>
</reference>
<keyword evidence="3" id="KW-1185">Reference proteome</keyword>
<feature type="chain" id="PRO_5026273781" description="Peptidase C-terminal archaeal/bacterial domain-containing protein" evidence="1">
    <location>
        <begin position="22"/>
        <end position="539"/>
    </location>
</feature>
<organism evidence="2 3">
    <name type="scientific">Thermochromatium tepidum ATCC 43061</name>
    <dbReference type="NCBI Taxonomy" id="316276"/>
    <lineage>
        <taxon>Bacteria</taxon>
        <taxon>Pseudomonadati</taxon>
        <taxon>Pseudomonadota</taxon>
        <taxon>Gammaproteobacteria</taxon>
        <taxon>Chromatiales</taxon>
        <taxon>Chromatiaceae</taxon>
        <taxon>Thermochromatium</taxon>
    </lineage>
</organism>
<feature type="signal peptide" evidence="1">
    <location>
        <begin position="1"/>
        <end position="21"/>
    </location>
</feature>
<evidence type="ECO:0008006" key="4">
    <source>
        <dbReference type="Google" id="ProtNLM"/>
    </source>
</evidence>
<protein>
    <recommendedName>
        <fullName evidence="4">Peptidase C-terminal archaeal/bacterial domain-containing protein</fullName>
    </recommendedName>
</protein>
<dbReference type="OrthoDB" id="5752843at2"/>
<dbReference type="AlphaFoldDB" id="A0A6I6EEZ6"/>
<evidence type="ECO:0000313" key="2">
    <source>
        <dbReference type="EMBL" id="QGU33816.1"/>
    </source>
</evidence>
<evidence type="ECO:0000313" key="3">
    <source>
        <dbReference type="Proteomes" id="UP000426424"/>
    </source>
</evidence>
<dbReference type="Proteomes" id="UP000426424">
    <property type="component" value="Chromosome"/>
</dbReference>
<accession>A0A6I6EEZ6</accession>
<gene>
    <name evidence="2" type="ORF">E6P07_13025</name>
</gene>
<keyword evidence="1" id="KW-0732">Signal</keyword>